<evidence type="ECO:0000256" key="8">
    <source>
        <dbReference type="ARBA" id="ARBA00022741"/>
    </source>
</evidence>
<comment type="catalytic activity">
    <reaction evidence="14 15">
        <text>tRNA(Ile) + L-isoleucine + ATP = L-isoleucyl-tRNA(Ile) + AMP + diphosphate</text>
        <dbReference type="Rhea" id="RHEA:11060"/>
        <dbReference type="Rhea" id="RHEA-COMP:9666"/>
        <dbReference type="Rhea" id="RHEA-COMP:9695"/>
        <dbReference type="ChEBI" id="CHEBI:30616"/>
        <dbReference type="ChEBI" id="CHEBI:33019"/>
        <dbReference type="ChEBI" id="CHEBI:58045"/>
        <dbReference type="ChEBI" id="CHEBI:78442"/>
        <dbReference type="ChEBI" id="CHEBI:78528"/>
        <dbReference type="ChEBI" id="CHEBI:456215"/>
        <dbReference type="EC" id="6.1.1.5"/>
    </reaction>
</comment>
<dbReference type="EC" id="6.1.1.5" evidence="15"/>
<comment type="subunit">
    <text evidence="4 15">Monomer.</text>
</comment>
<evidence type="ECO:0000256" key="5">
    <source>
        <dbReference type="ARBA" id="ARBA00022490"/>
    </source>
</evidence>
<dbReference type="Gene3D" id="1.10.730.10">
    <property type="entry name" value="Isoleucyl-tRNA Synthetase, Domain 1"/>
    <property type="match status" value="1"/>
</dbReference>
<comment type="similarity">
    <text evidence="3 15">Belongs to the class-I aminoacyl-tRNA synthetase family. IleS type 2 subfamily.</text>
</comment>
<dbReference type="SUPFAM" id="SSF53254">
    <property type="entry name" value="Phosphoglycerate mutase-like"/>
    <property type="match status" value="1"/>
</dbReference>
<evidence type="ECO:0000256" key="14">
    <source>
        <dbReference type="ARBA" id="ARBA00048359"/>
    </source>
</evidence>
<dbReference type="SMART" id="SM00855">
    <property type="entry name" value="PGAM"/>
    <property type="match status" value="1"/>
</dbReference>
<dbReference type="GO" id="GO:0004822">
    <property type="term" value="F:isoleucine-tRNA ligase activity"/>
    <property type="evidence" value="ECO:0007669"/>
    <property type="project" value="UniProtKB-UniRule"/>
</dbReference>
<evidence type="ECO:0000256" key="3">
    <source>
        <dbReference type="ARBA" id="ARBA00007078"/>
    </source>
</evidence>
<dbReference type="InterPro" id="IPR013078">
    <property type="entry name" value="His_Pase_superF_clade-1"/>
</dbReference>
<dbReference type="SUPFAM" id="SSF50677">
    <property type="entry name" value="ValRS/IleRS/LeuRS editing domain"/>
    <property type="match status" value="1"/>
</dbReference>
<comment type="subcellular location">
    <subcellularLocation>
        <location evidence="2 15">Cytoplasm</location>
    </subcellularLocation>
</comment>
<dbReference type="SUPFAM" id="SSF47323">
    <property type="entry name" value="Anticodon-binding domain of a subclass of class I aminoacyl-tRNA synthetases"/>
    <property type="match status" value="1"/>
</dbReference>
<feature type="active site" description="Proton donor/acceptor" evidence="16">
    <location>
        <position position="619"/>
    </location>
</feature>
<keyword evidence="11 15" id="KW-0648">Protein biosynthesis</keyword>
<accession>A0A2M7Q995</accession>
<protein>
    <recommendedName>
        <fullName evidence="15">Isoleucine--tRNA ligase</fullName>
        <ecNumber evidence="15">6.1.1.5</ecNumber>
    </recommendedName>
    <alternativeName>
        <fullName evidence="15">Isoleucyl-tRNA synthetase</fullName>
        <shortName evidence="15">IleRS</shortName>
    </alternativeName>
</protein>
<dbReference type="InterPro" id="IPR014729">
    <property type="entry name" value="Rossmann-like_a/b/a_fold"/>
</dbReference>
<evidence type="ECO:0000313" key="20">
    <source>
        <dbReference type="EMBL" id="PIY59645.1"/>
    </source>
</evidence>
<dbReference type="Pfam" id="PF08264">
    <property type="entry name" value="Anticodon_1"/>
    <property type="match status" value="1"/>
</dbReference>
<dbReference type="PROSITE" id="PS00175">
    <property type="entry name" value="PG_MUTASE"/>
    <property type="match status" value="1"/>
</dbReference>
<feature type="active site" description="Tele-phosphohistidine intermediate" evidence="16">
    <location>
        <position position="539"/>
    </location>
</feature>
<dbReference type="PANTHER" id="PTHR42780">
    <property type="entry name" value="SOLEUCYL-TRNA SYNTHETASE"/>
    <property type="match status" value="1"/>
</dbReference>
<comment type="domain">
    <text evidence="15">IleRS has two distinct active sites: one for aminoacylation and one for editing. The misactivated valine is translocated from the active site to the editing site, which sterically excludes the correctly activated isoleucine. The single editing site contains two valyl binding pockets, one specific for each substrate (Val-AMP or Val-tRNA(Ile)).</text>
</comment>
<keyword evidence="5 15" id="KW-0963">Cytoplasm</keyword>
<dbReference type="InterPro" id="IPR029033">
    <property type="entry name" value="His_PPase_superfam"/>
</dbReference>
<evidence type="ECO:0000256" key="13">
    <source>
        <dbReference type="ARBA" id="ARBA00025217"/>
    </source>
</evidence>
<feature type="binding site" evidence="15">
    <location>
        <position position="828"/>
    </location>
    <ligand>
        <name>ATP</name>
        <dbReference type="ChEBI" id="CHEBI:30616"/>
    </ligand>
</feature>
<evidence type="ECO:0000256" key="17">
    <source>
        <dbReference type="PIRSR" id="PIRSR613078-2"/>
    </source>
</evidence>
<feature type="binding site" evidence="17">
    <location>
        <position position="592"/>
    </location>
    <ligand>
        <name>substrate</name>
    </ligand>
</feature>
<feature type="short sequence motif" description="'HIGH' region" evidence="15">
    <location>
        <begin position="36"/>
        <end position="46"/>
    </location>
</feature>
<evidence type="ECO:0000256" key="7">
    <source>
        <dbReference type="ARBA" id="ARBA00022723"/>
    </source>
</evidence>
<dbReference type="GO" id="GO:0005737">
    <property type="term" value="C:cytoplasm"/>
    <property type="evidence" value="ECO:0007669"/>
    <property type="project" value="UniProtKB-SubCell"/>
</dbReference>
<evidence type="ECO:0000256" key="9">
    <source>
        <dbReference type="ARBA" id="ARBA00022833"/>
    </source>
</evidence>
<evidence type="ECO:0000256" key="10">
    <source>
        <dbReference type="ARBA" id="ARBA00022840"/>
    </source>
</evidence>
<dbReference type="GO" id="GO:0008270">
    <property type="term" value="F:zinc ion binding"/>
    <property type="evidence" value="ECO:0007669"/>
    <property type="project" value="UniProtKB-UniRule"/>
</dbReference>
<sequence length="1191" mass="137427">MTEQEILKFWQENEIFKKSLEKSATDGEFVFYDGPPFATGTPHYGHILTSVIKDVIPRYQTMKGKRVPRQWGWDCHGLPIENIAEKELGIKRKKEIEEMGIAKFNEFCRSKVLSYTEEWKKVIASLGRWVDMDNAYKTMDLAYMENVWKVFKELWDKGLIYEGYRSMHICTRCETTLSQQEVAEGYKDIKDLSATAKFELIEESKTQNLAPKTYILAWTTTPWTLIGNVALAVGEEIDYIKAKIKNKEDNKEEFIIGEELWWQKFISDDRNIINQFESSKYEILEIKKIKSKDLVGKNYKPLFDYYIGKGLDNEENGWKIYAADFVNIKEGTGIVHIAPAFGEDDLNLGIKEKLPFIQHVGMDGIIKSEAGEFAGMSVKPMDDHQKTDVEIIKYLAKNNLLFAKEKYEHSYPHCWRCDTPLINYATSSWFVSVLKIKDKALELAKEINWSPAHIKEGRFGKWLEGARDWSISRQRYWASAIPIWKCVHANSAPSAKASGNTNAPMRINEGCGAIKVIGSVEELKKNAKKSNNKYFVMRHGQAESNGSNLVSSKIENSGNYPLTEKGKEEIIATIKNLKDKKLDFIFYSEFERTKQTAFLVAEEIGLSVNKIIPDKRIREINVGDFEGGSVDNYHKYFNSLEEKFHKNPPGGENLNELKKRMGEFIYDIDRQYENKNILIVSHEYSIWMLFSAVVGFDEKQSVKIKEGNDDFIKTAEIREMNFVPLSHTDNFVLDIHRPYVDEIVLECGKCGGAMKRIPDVLDTWFDSGSMPYTKKEFPAEFIGEGVDQTRAWFYYLHIIAVALENSIAYKNVIVNGIVLAEDGKKMAKRLKNYPDPTEVMEKYGADALRYYLLTSPVVAAENLNFSEKGVDEARKKVIMRLKNVLAFYKMYTEKILDSRFKIQDSKNILDEWILIRLNQLISEVSAALDKYELNTASRPIGDFIDDLSNWYVRRSRERFKEEGEDKENAIATLHHILTELSKIIAPFMPFIAEEIYQELKGGKESVHLEEWPQKDLRFKIQDLRIIEDMNEARKIASIALEERQKAGIKVRQVLNVFYTTMIVENDDILEIVREEINVKEIKTGQKENKLDINITLELKNEGMARELVRSIQDLRKKSGLNPQDKINLEIETDEAGEKFIKNFKNEIKKGTNSVEIKFVKIEGKETKPRTELDSGALVKINDLNFKIEIQK</sequence>
<dbReference type="Pfam" id="PF00300">
    <property type="entry name" value="His_Phos_1"/>
    <property type="match status" value="1"/>
</dbReference>
<dbReference type="HAMAP" id="MF_02003">
    <property type="entry name" value="Ile_tRNA_synth_type2"/>
    <property type="match status" value="1"/>
</dbReference>
<keyword evidence="12 15" id="KW-0030">Aminoacyl-tRNA synthetase</keyword>
<dbReference type="Pfam" id="PF19302">
    <property type="entry name" value="DUF5915"/>
    <property type="match status" value="1"/>
</dbReference>
<proteinExistence type="inferred from homology"/>
<dbReference type="Gene3D" id="3.40.50.1240">
    <property type="entry name" value="Phosphoglycerate mutase-like"/>
    <property type="match status" value="1"/>
</dbReference>
<feature type="short sequence motif" description="'KMSKS' region" evidence="15">
    <location>
        <begin position="825"/>
        <end position="829"/>
    </location>
</feature>
<dbReference type="InterPro" id="IPR023586">
    <property type="entry name" value="Ile-tRNA-ligase_type2"/>
</dbReference>
<evidence type="ECO:0000256" key="11">
    <source>
        <dbReference type="ARBA" id="ARBA00022917"/>
    </source>
</evidence>
<comment type="caution">
    <text evidence="20">The sequence shown here is derived from an EMBL/GenBank/DDBJ whole genome shotgun (WGS) entry which is preliminary data.</text>
</comment>
<dbReference type="EMBL" id="PFKZ01000024">
    <property type="protein sequence ID" value="PIY59645.1"/>
    <property type="molecule type" value="Genomic_DNA"/>
</dbReference>
<keyword evidence="10 15" id="KW-0067">ATP-binding</keyword>
<keyword evidence="8 15" id="KW-0547">Nucleotide-binding</keyword>
<dbReference type="CDD" id="cd07067">
    <property type="entry name" value="HP_PGM_like"/>
    <property type="match status" value="1"/>
</dbReference>
<dbReference type="AlphaFoldDB" id="A0A2M7Q995"/>
<dbReference type="FunFam" id="3.40.50.620:FF:000063">
    <property type="entry name" value="Isoleucine--tRNA ligase"/>
    <property type="match status" value="1"/>
</dbReference>
<dbReference type="InterPro" id="IPR033709">
    <property type="entry name" value="Anticodon_Ile_ABEc"/>
</dbReference>
<dbReference type="Gene3D" id="3.40.50.620">
    <property type="entry name" value="HUPs"/>
    <property type="match status" value="3"/>
</dbReference>
<dbReference type="InterPro" id="IPR001412">
    <property type="entry name" value="aa-tRNA-synth_I_CS"/>
</dbReference>
<comment type="function">
    <text evidence="13 15">Catalyzes the attachment of isoleucine to tRNA(Ile). As IleRS can inadvertently accommodate and process structurally similar amino acids such as valine, to avoid such errors it has two additional distinct tRNA(Ile)-dependent editing activities. One activity is designated as 'pretransfer' editing and involves the hydrolysis of activated Val-AMP. The other activity is designated 'posttransfer' editing and involves deacylation of mischarged Val-tRNA(Ile).</text>
</comment>
<evidence type="ECO:0000313" key="21">
    <source>
        <dbReference type="Proteomes" id="UP000230363"/>
    </source>
</evidence>
<dbReference type="InterPro" id="IPR001345">
    <property type="entry name" value="PG/BPGM_mutase_AS"/>
</dbReference>
<dbReference type="PANTHER" id="PTHR42780:SF1">
    <property type="entry name" value="ISOLEUCINE--TRNA LIGASE, CYTOPLASMIC"/>
    <property type="match status" value="1"/>
</dbReference>
<evidence type="ECO:0000259" key="18">
    <source>
        <dbReference type="Pfam" id="PF00133"/>
    </source>
</evidence>
<dbReference type="InterPro" id="IPR002300">
    <property type="entry name" value="aa-tRNA-synth_Ia"/>
</dbReference>
<feature type="domain" description="Aminoacyl-tRNA synthetase class Ia" evidence="18">
    <location>
        <begin position="739"/>
        <end position="863"/>
    </location>
</feature>
<feature type="binding site" evidence="17">
    <location>
        <begin position="538"/>
        <end position="545"/>
    </location>
    <ligand>
        <name>substrate</name>
    </ligand>
</feature>
<dbReference type="CDD" id="cd07961">
    <property type="entry name" value="Anticodon_Ia_Ile_ABEc"/>
    <property type="match status" value="1"/>
</dbReference>
<dbReference type="InterPro" id="IPR009080">
    <property type="entry name" value="tRNAsynth_Ia_anticodon-bd"/>
</dbReference>
<gene>
    <name evidence="15" type="primary">ileS</name>
    <name evidence="20" type="ORF">COY96_00700</name>
</gene>
<evidence type="ECO:0000256" key="6">
    <source>
        <dbReference type="ARBA" id="ARBA00022598"/>
    </source>
</evidence>
<evidence type="ECO:0000256" key="1">
    <source>
        <dbReference type="ARBA" id="ARBA00001947"/>
    </source>
</evidence>
<reference evidence="21" key="1">
    <citation type="submission" date="2017-09" db="EMBL/GenBank/DDBJ databases">
        <title>Depth-based differentiation of microbial function through sediment-hosted aquifers and enrichment of novel symbionts in the deep terrestrial subsurface.</title>
        <authorList>
            <person name="Probst A.J."/>
            <person name="Ladd B."/>
            <person name="Jarett J.K."/>
            <person name="Geller-Mcgrath D.E."/>
            <person name="Sieber C.M.K."/>
            <person name="Emerson J.B."/>
            <person name="Anantharaman K."/>
            <person name="Thomas B.C."/>
            <person name="Malmstrom R."/>
            <person name="Stieglmeier M."/>
            <person name="Klingl A."/>
            <person name="Woyke T."/>
            <person name="Ryan C.M."/>
            <person name="Banfield J.F."/>
        </authorList>
    </citation>
    <scope>NUCLEOTIDE SEQUENCE [LARGE SCALE GENOMIC DNA]</scope>
</reference>
<dbReference type="InterPro" id="IPR013155">
    <property type="entry name" value="M/V/L/I-tRNA-synth_anticd-bd"/>
</dbReference>
<feature type="domain" description="Aminoacyl-tRNA synthetase class Ia" evidence="18">
    <location>
        <begin position="6"/>
        <end position="489"/>
    </location>
</feature>
<feature type="domain" description="Methionyl/Valyl/Leucyl/Isoleucyl-tRNA synthetase anticodon-binding" evidence="19">
    <location>
        <begin position="910"/>
        <end position="1056"/>
    </location>
</feature>
<keyword evidence="6 15" id="KW-0436">Ligase</keyword>
<organism evidence="20 21">
    <name type="scientific">Candidatus Wolfebacteria bacterium CG_4_10_14_0_8_um_filter_37_11</name>
    <dbReference type="NCBI Taxonomy" id="1975062"/>
    <lineage>
        <taxon>Bacteria</taxon>
        <taxon>Candidatus Wolfeibacteriota</taxon>
    </lineage>
</organism>
<dbReference type="PRINTS" id="PR00984">
    <property type="entry name" value="TRNASYNTHILE"/>
</dbReference>
<evidence type="ECO:0000256" key="4">
    <source>
        <dbReference type="ARBA" id="ARBA00011245"/>
    </source>
</evidence>
<dbReference type="GO" id="GO:0000049">
    <property type="term" value="F:tRNA binding"/>
    <property type="evidence" value="ECO:0007669"/>
    <property type="project" value="InterPro"/>
</dbReference>
<keyword evidence="7 15" id="KW-0479">Metal-binding</keyword>
<evidence type="ECO:0000256" key="12">
    <source>
        <dbReference type="ARBA" id="ARBA00023146"/>
    </source>
</evidence>
<comment type="cofactor">
    <cofactor evidence="1 15">
        <name>Zn(2+)</name>
        <dbReference type="ChEBI" id="CHEBI:29105"/>
    </cofactor>
</comment>
<dbReference type="InterPro" id="IPR002301">
    <property type="entry name" value="Ile-tRNA-ligase"/>
</dbReference>
<name>A0A2M7Q995_9BACT</name>
<dbReference type="SUPFAM" id="SSF52374">
    <property type="entry name" value="Nucleotidylyl transferase"/>
    <property type="match status" value="1"/>
</dbReference>
<dbReference type="GO" id="GO:0005524">
    <property type="term" value="F:ATP binding"/>
    <property type="evidence" value="ECO:0007669"/>
    <property type="project" value="UniProtKB-UniRule"/>
</dbReference>
<dbReference type="PROSITE" id="PS00178">
    <property type="entry name" value="AA_TRNA_LIGASE_I"/>
    <property type="match status" value="1"/>
</dbReference>
<dbReference type="Proteomes" id="UP000230363">
    <property type="component" value="Unassembled WGS sequence"/>
</dbReference>
<evidence type="ECO:0000256" key="16">
    <source>
        <dbReference type="PIRSR" id="PIRSR613078-1"/>
    </source>
</evidence>
<evidence type="ECO:0000259" key="19">
    <source>
        <dbReference type="Pfam" id="PF08264"/>
    </source>
</evidence>
<keyword evidence="9 15" id="KW-0862">Zinc</keyword>
<dbReference type="InterPro" id="IPR009008">
    <property type="entry name" value="Val/Leu/Ile-tRNA-synth_edit"/>
</dbReference>
<dbReference type="GO" id="GO:0002161">
    <property type="term" value="F:aminoacyl-tRNA deacylase activity"/>
    <property type="evidence" value="ECO:0007669"/>
    <property type="project" value="InterPro"/>
</dbReference>
<evidence type="ECO:0000256" key="2">
    <source>
        <dbReference type="ARBA" id="ARBA00004496"/>
    </source>
</evidence>
<evidence type="ECO:0000256" key="15">
    <source>
        <dbReference type="HAMAP-Rule" id="MF_02003"/>
    </source>
</evidence>
<dbReference type="GO" id="GO:0006428">
    <property type="term" value="P:isoleucyl-tRNA aminoacylation"/>
    <property type="evidence" value="ECO:0007669"/>
    <property type="project" value="UniProtKB-UniRule"/>
</dbReference>
<dbReference type="Pfam" id="PF00133">
    <property type="entry name" value="tRNA-synt_1"/>
    <property type="match status" value="2"/>
</dbReference>